<comment type="caution">
    <text evidence="1">The sequence shown here is derived from an EMBL/GenBank/DDBJ whole genome shotgun (WGS) entry which is preliminary data.</text>
</comment>
<protein>
    <recommendedName>
        <fullName evidence="3">NmrA-like domain-containing protein</fullName>
    </recommendedName>
</protein>
<dbReference type="InterPro" id="IPR036291">
    <property type="entry name" value="NAD(P)-bd_dom_sf"/>
</dbReference>
<dbReference type="PANTHER" id="PTHR48079:SF6">
    <property type="entry name" value="NAD(P)-BINDING DOMAIN-CONTAINING PROTEIN-RELATED"/>
    <property type="match status" value="1"/>
</dbReference>
<reference evidence="1" key="1">
    <citation type="submission" date="2023-03" db="EMBL/GenBank/DDBJ databases">
        <title>Massive genome expansion in bonnet fungi (Mycena s.s.) driven by repeated elements and novel gene families across ecological guilds.</title>
        <authorList>
            <consortium name="Lawrence Berkeley National Laboratory"/>
            <person name="Harder C.B."/>
            <person name="Miyauchi S."/>
            <person name="Viragh M."/>
            <person name="Kuo A."/>
            <person name="Thoen E."/>
            <person name="Andreopoulos B."/>
            <person name="Lu D."/>
            <person name="Skrede I."/>
            <person name="Drula E."/>
            <person name="Henrissat B."/>
            <person name="Morin E."/>
            <person name="Kohler A."/>
            <person name="Barry K."/>
            <person name="LaButti K."/>
            <person name="Morin E."/>
            <person name="Salamov A."/>
            <person name="Lipzen A."/>
            <person name="Mereny Z."/>
            <person name="Hegedus B."/>
            <person name="Baldrian P."/>
            <person name="Stursova M."/>
            <person name="Weitz H."/>
            <person name="Taylor A."/>
            <person name="Grigoriev I.V."/>
            <person name="Nagy L.G."/>
            <person name="Martin F."/>
            <person name="Kauserud H."/>
        </authorList>
    </citation>
    <scope>NUCLEOTIDE SEQUENCE</scope>
    <source>
        <strain evidence="1">9144</strain>
    </source>
</reference>
<evidence type="ECO:0000313" key="2">
    <source>
        <dbReference type="Proteomes" id="UP001219525"/>
    </source>
</evidence>
<organism evidence="1 2">
    <name type="scientific">Mycena pura</name>
    <dbReference type="NCBI Taxonomy" id="153505"/>
    <lineage>
        <taxon>Eukaryota</taxon>
        <taxon>Fungi</taxon>
        <taxon>Dikarya</taxon>
        <taxon>Basidiomycota</taxon>
        <taxon>Agaricomycotina</taxon>
        <taxon>Agaricomycetes</taxon>
        <taxon>Agaricomycetidae</taxon>
        <taxon>Agaricales</taxon>
        <taxon>Marasmiineae</taxon>
        <taxon>Mycenaceae</taxon>
        <taxon>Mycena</taxon>
    </lineage>
</organism>
<dbReference type="SUPFAM" id="SSF51735">
    <property type="entry name" value="NAD(P)-binding Rossmann-fold domains"/>
    <property type="match status" value="1"/>
</dbReference>
<dbReference type="PANTHER" id="PTHR48079">
    <property type="entry name" value="PROTEIN YEEZ"/>
    <property type="match status" value="1"/>
</dbReference>
<dbReference type="EMBL" id="JARJCW010000107">
    <property type="protein sequence ID" value="KAJ7193545.1"/>
    <property type="molecule type" value="Genomic_DNA"/>
</dbReference>
<proteinExistence type="predicted"/>
<name>A0AAD6USA9_9AGAR</name>
<evidence type="ECO:0000313" key="1">
    <source>
        <dbReference type="EMBL" id="KAJ7193545.1"/>
    </source>
</evidence>
<dbReference type="Proteomes" id="UP001219525">
    <property type="component" value="Unassembled WGS sequence"/>
</dbReference>
<keyword evidence="2" id="KW-1185">Reference proteome</keyword>
<dbReference type="GO" id="GO:0004029">
    <property type="term" value="F:aldehyde dehydrogenase (NAD+) activity"/>
    <property type="evidence" value="ECO:0007669"/>
    <property type="project" value="TreeGrafter"/>
</dbReference>
<sequence>MDTASPKRRVFRRAESARVLGAACPEIWVPRVDDGYIGGSVLNRFLVHPQADSFHFTVLVRDPKKAEYFRDLGMTAVVGSHSDAPLVEKLASEVDVVIATANCDDFGAANATLRGLKKKYETSGVAPIFINTNGLGVIAEYSKGMYASTVVYDDSDAVQIESLPPTARHRNVDLAITAADAEGYIKSYIILPSTIYGLATGRLVDAGIQNRHSMQIPYLISASLDRGQGGMAGEGKNIWGSVEIHELADLYVVLYDAIISKPSVGHGREGYYFGESGEHSLYDIGKAIGEALVALGRGDSAQPTTFSQAEVDKYFKGYVYLGSNARCRATRSRSIGWKPVKTTSDMLASIRPEMEAVIQKKAAAVS</sequence>
<dbReference type="Gene3D" id="3.40.50.720">
    <property type="entry name" value="NAD(P)-binding Rossmann-like Domain"/>
    <property type="match status" value="1"/>
</dbReference>
<accession>A0AAD6USA9</accession>
<evidence type="ECO:0008006" key="3">
    <source>
        <dbReference type="Google" id="ProtNLM"/>
    </source>
</evidence>
<dbReference type="InterPro" id="IPR051783">
    <property type="entry name" value="NAD(P)-dependent_oxidoreduct"/>
</dbReference>
<dbReference type="GO" id="GO:0005737">
    <property type="term" value="C:cytoplasm"/>
    <property type="evidence" value="ECO:0007669"/>
    <property type="project" value="TreeGrafter"/>
</dbReference>
<gene>
    <name evidence="1" type="ORF">GGX14DRAFT_588501</name>
</gene>
<dbReference type="AlphaFoldDB" id="A0AAD6USA9"/>